<name>A0ACC2PVJ9_9HYME</name>
<dbReference type="Proteomes" id="UP001239111">
    <property type="component" value="Chromosome 1"/>
</dbReference>
<accession>A0ACC2PVJ9</accession>
<protein>
    <submittedName>
        <fullName evidence="1">Uncharacterized protein</fullName>
    </submittedName>
</protein>
<sequence>MVLLSEARARLRACSVLLNPVSVELEQQALRRRNKHQEDDLGPSSSSSTSNDSVDNPGCSRTSDPESSSPLCGLDMGEETMPSAPSPPGAVSASVEQSHCDEGANKLTTYLRQIAGISEPELDSVVKDHSYARPWNWRPENTYVKPAKKLFFPKNACSKEAASHGEPVLEVEKLNGKNLLPPYDLALAKQSMNEFQRVANFVRHEEYDDWEDRIDKILWSPVQNRIFNRIVRILNSERVARLVKANSLHEPIVRRVSIDTTANKFRETLGSANWDLRITQWLHSLLFDHLPQDYLAIYLDVLQTLRQKIPQLIDKMIAQQPNINCKGSSVSWETLAPLLKKTWDPVAHALNGSKPRKIPGNPILVIVPNGMSNTTSSRQQKWIAQLGALGTVVTVNSHLGLTANRMTVMAGLEQLVQASRATIQDVRADYPGRPIILIGFNSGAGLACQVSLMEHITAVVCVGFPFNTVDGKRGHPDDVLMDIRCPIMFVIGQHSDLARVDDIEEMRERMQVPTCLVVVGSADDHLRISTSKKISEKISQSMVDRCILDEMSDFICGVLILPHPLPLKSFGSVNNHDNRGRRNDVRKRGNSTSSSVDSEPQSPNIKKMRPHSPSQNQPQLQPHQITANNIAGISRNNIAASSNTASSQTHRRRFRGPIAQNHSNNQLVASKIGNQQQQHGDNSAGGITLNIGSFASLAPVGPIRFDSSSISLHSASLEKSHNNSNGTTSAKIPSTFIRVTKKDQPNTIEPRNLAKIRMVSPKKAPQRMPTAPTHVNMSEKTVNSHHIPMTTCSSQAKVGPDGGNIKPSPLICKSTVNAGGPSPGKLMSASSVAFTPKISPTVATIKSTSSPTMPPSKVAASVCSGDQEVIGGGSASVTTSTVSSKKHHTSGSSRGHQHHADRLSNSKSLSSVTGHATSASASSKRSPKARPTSKITTSPKGSTGSRPSSRAHPRPSAQARSGHTGTSVAYNASSSLNKSLGDGLENILDIPIIIANDESLNSIDSLSNLPVTTVENQSPLTANVPGIVLANQLVFFNKKAVSTSVNQSHKPNRVGSSYSKNASASQQSKQNSPQPSPIKYTKLVFTKKEDTDDNLLTSTTADDLIER</sequence>
<comment type="caution">
    <text evidence="1">The sequence shown here is derived from an EMBL/GenBank/DDBJ whole genome shotgun (WGS) entry which is preliminary data.</text>
</comment>
<dbReference type="EMBL" id="CM056741">
    <property type="protein sequence ID" value="KAJ8686983.1"/>
    <property type="molecule type" value="Genomic_DNA"/>
</dbReference>
<evidence type="ECO:0000313" key="1">
    <source>
        <dbReference type="EMBL" id="KAJ8686983.1"/>
    </source>
</evidence>
<proteinExistence type="predicted"/>
<keyword evidence="2" id="KW-1185">Reference proteome</keyword>
<gene>
    <name evidence="1" type="ORF">QAD02_022777</name>
</gene>
<organism evidence="1 2">
    <name type="scientific">Eretmocerus hayati</name>
    <dbReference type="NCBI Taxonomy" id="131215"/>
    <lineage>
        <taxon>Eukaryota</taxon>
        <taxon>Metazoa</taxon>
        <taxon>Ecdysozoa</taxon>
        <taxon>Arthropoda</taxon>
        <taxon>Hexapoda</taxon>
        <taxon>Insecta</taxon>
        <taxon>Pterygota</taxon>
        <taxon>Neoptera</taxon>
        <taxon>Endopterygota</taxon>
        <taxon>Hymenoptera</taxon>
        <taxon>Apocrita</taxon>
        <taxon>Proctotrupomorpha</taxon>
        <taxon>Chalcidoidea</taxon>
        <taxon>Aphelinidae</taxon>
        <taxon>Aphelininae</taxon>
        <taxon>Eretmocerus</taxon>
    </lineage>
</organism>
<evidence type="ECO:0000313" key="2">
    <source>
        <dbReference type="Proteomes" id="UP001239111"/>
    </source>
</evidence>
<reference evidence="1" key="1">
    <citation type="submission" date="2023-04" db="EMBL/GenBank/DDBJ databases">
        <title>A chromosome-level genome assembly of the parasitoid wasp Eretmocerus hayati.</title>
        <authorList>
            <person name="Zhong Y."/>
            <person name="Liu S."/>
            <person name="Liu Y."/>
        </authorList>
    </citation>
    <scope>NUCLEOTIDE SEQUENCE</scope>
    <source>
        <strain evidence="1">ZJU_SS_LIU_2023</strain>
    </source>
</reference>